<accession>K1STI8</accession>
<proteinExistence type="predicted"/>
<comment type="caution">
    <text evidence="1">The sequence shown here is derived from an EMBL/GenBank/DDBJ whole genome shotgun (WGS) entry which is preliminary data.</text>
</comment>
<dbReference type="EMBL" id="AJWY01008556">
    <property type="protein sequence ID" value="EKC60878.1"/>
    <property type="molecule type" value="Genomic_DNA"/>
</dbReference>
<dbReference type="AlphaFoldDB" id="K1STI8"/>
<sequence length="26" mass="2861">TTLPDIPIYNLDGSYATVVREGLHES</sequence>
<organism evidence="1">
    <name type="scientific">human gut metagenome</name>
    <dbReference type="NCBI Taxonomy" id="408170"/>
    <lineage>
        <taxon>unclassified sequences</taxon>
        <taxon>metagenomes</taxon>
        <taxon>organismal metagenomes</taxon>
    </lineage>
</organism>
<gene>
    <name evidence="1" type="ORF">LEA_12641</name>
</gene>
<protein>
    <submittedName>
        <fullName evidence="1">Uncharacterized protein</fullName>
    </submittedName>
</protein>
<name>K1STI8_9ZZZZ</name>
<feature type="non-terminal residue" evidence="1">
    <location>
        <position position="1"/>
    </location>
</feature>
<reference evidence="1" key="1">
    <citation type="journal article" date="2013" name="Environ. Microbiol.">
        <title>Microbiota from the distal guts of lean and obese adolescents exhibit partial functional redundancy besides clear differences in community structure.</title>
        <authorList>
            <person name="Ferrer M."/>
            <person name="Ruiz A."/>
            <person name="Lanza F."/>
            <person name="Haange S.B."/>
            <person name="Oberbach A."/>
            <person name="Till H."/>
            <person name="Bargiela R."/>
            <person name="Campoy C."/>
            <person name="Segura M.T."/>
            <person name="Richter M."/>
            <person name="von Bergen M."/>
            <person name="Seifert J."/>
            <person name="Suarez A."/>
        </authorList>
    </citation>
    <scope>NUCLEOTIDE SEQUENCE</scope>
</reference>
<evidence type="ECO:0000313" key="1">
    <source>
        <dbReference type="EMBL" id="EKC60878.1"/>
    </source>
</evidence>